<keyword evidence="3" id="KW-0093">Biotin biosynthesis</keyword>
<keyword evidence="4" id="KW-0408">Iron</keyword>
<name>A0A542XUP4_SALAC</name>
<comment type="cofactor">
    <cofactor evidence="1">
        <name>iron-sulfur cluster</name>
        <dbReference type="ChEBI" id="CHEBI:30408"/>
    </cofactor>
</comment>
<evidence type="ECO:0000256" key="5">
    <source>
        <dbReference type="ARBA" id="ARBA00093761"/>
    </source>
</evidence>
<accession>A0A542XUP4</accession>
<reference evidence="9 10" key="1">
    <citation type="submission" date="2019-06" db="EMBL/GenBank/DDBJ databases">
        <title>Sequencing the genomes of 1000 actinobacteria strains.</title>
        <authorList>
            <person name="Klenk H.-P."/>
        </authorList>
    </citation>
    <scope>NUCLEOTIDE SEQUENCE [LARGE SCALE GENOMIC DNA]</scope>
    <source>
        <strain evidence="9 10">DSM 44819</strain>
    </source>
</reference>
<dbReference type="AlphaFoldDB" id="A0A542XUP4"/>
<evidence type="ECO:0000256" key="3">
    <source>
        <dbReference type="ARBA" id="ARBA00022756"/>
    </source>
</evidence>
<evidence type="ECO:0000313" key="9">
    <source>
        <dbReference type="EMBL" id="TQL39568.1"/>
    </source>
</evidence>
<feature type="domain" description="Biotin synthase auxiliary protein C-terminal" evidence="8">
    <location>
        <begin position="56"/>
        <end position="80"/>
    </location>
</feature>
<dbReference type="GeneID" id="93773951"/>
<comment type="similarity">
    <text evidence="6">Belongs to the BsaP family.</text>
</comment>
<evidence type="ECO:0000256" key="2">
    <source>
        <dbReference type="ARBA" id="ARBA00022723"/>
    </source>
</evidence>
<keyword evidence="2" id="KW-0479">Metal-binding</keyword>
<dbReference type="InterPro" id="IPR058605">
    <property type="entry name" value="BsaP_C"/>
</dbReference>
<dbReference type="EMBL" id="VFOL01000001">
    <property type="protein sequence ID" value="TQL39568.1"/>
    <property type="molecule type" value="Genomic_DNA"/>
</dbReference>
<protein>
    <recommendedName>
        <fullName evidence="7">Biotin synthase auxiliary protein</fullName>
    </recommendedName>
</protein>
<gene>
    <name evidence="9" type="ORF">FB564_4834</name>
</gene>
<evidence type="ECO:0000256" key="1">
    <source>
        <dbReference type="ARBA" id="ARBA00001915"/>
    </source>
</evidence>
<comment type="caution">
    <text evidence="9">The sequence shown here is derived from an EMBL/GenBank/DDBJ whole genome shotgun (WGS) entry which is preliminary data.</text>
</comment>
<sequence length="85" mass="9069">MSGDTTGPARPGEPAGVGASWCDRCGTLVGEGDHAACRIARQWEPPRYCGHCRRRMKVQVLPVGWAAVCVEHGETRAQALPSPAE</sequence>
<dbReference type="Proteomes" id="UP000315983">
    <property type="component" value="Unassembled WGS sequence"/>
</dbReference>
<dbReference type="RefSeq" id="WP_016811661.1">
    <property type="nucleotide sequence ID" value="NZ_BOQM01000024.1"/>
</dbReference>
<dbReference type="Pfam" id="PF26519">
    <property type="entry name" value="BsaP"/>
    <property type="match status" value="1"/>
</dbReference>
<organism evidence="9 10">
    <name type="scientific">Salinispora arenicola</name>
    <dbReference type="NCBI Taxonomy" id="168697"/>
    <lineage>
        <taxon>Bacteria</taxon>
        <taxon>Bacillati</taxon>
        <taxon>Actinomycetota</taxon>
        <taxon>Actinomycetes</taxon>
        <taxon>Micromonosporales</taxon>
        <taxon>Micromonosporaceae</taxon>
        <taxon>Salinispora</taxon>
    </lineage>
</organism>
<proteinExistence type="inferred from homology"/>
<evidence type="ECO:0000259" key="8">
    <source>
        <dbReference type="Pfam" id="PF26519"/>
    </source>
</evidence>
<comment type="function">
    <text evidence="5">Required for the activity of the biotin synthase BioB.</text>
</comment>
<evidence type="ECO:0000256" key="6">
    <source>
        <dbReference type="ARBA" id="ARBA00093780"/>
    </source>
</evidence>
<evidence type="ECO:0000256" key="4">
    <source>
        <dbReference type="ARBA" id="ARBA00023004"/>
    </source>
</evidence>
<evidence type="ECO:0000313" key="10">
    <source>
        <dbReference type="Proteomes" id="UP000315983"/>
    </source>
</evidence>
<evidence type="ECO:0000256" key="7">
    <source>
        <dbReference type="ARBA" id="ARBA00093796"/>
    </source>
</evidence>